<accession>A0A248LIF7</accession>
<feature type="region of interest" description="Disordered" evidence="1">
    <location>
        <begin position="23"/>
        <end position="84"/>
    </location>
</feature>
<proteinExistence type="predicted"/>
<organism evidence="3 4">
    <name type="scientific">Laribacter hongkongensis</name>
    <dbReference type="NCBI Taxonomy" id="168471"/>
    <lineage>
        <taxon>Bacteria</taxon>
        <taxon>Pseudomonadati</taxon>
        <taxon>Pseudomonadota</taxon>
        <taxon>Betaproteobacteria</taxon>
        <taxon>Neisseriales</taxon>
        <taxon>Aquaspirillaceae</taxon>
        <taxon>Laribacter</taxon>
    </lineage>
</organism>
<sequence>MQGKYQPLIAGALAIMLAVPAWSAPPEGKGKPEHFKSESGHPGKGKPDHKKFERDHGYRENSGAPGKQDKRAGRDHGRPPRDLATVGITASQARLWAREYHLGGYKPLPPGIAKNLARGKPLPPGIAKQTVPASLLGRLPHYDGHQWYVVGRDLVLVSLTGLIVANILDNVFD</sequence>
<feature type="compositionally biased region" description="Basic and acidic residues" evidence="1">
    <location>
        <begin position="50"/>
        <end position="59"/>
    </location>
</feature>
<dbReference type="NCBIfam" id="NF040487">
    <property type="entry name" value="T3SS_CigR_fam"/>
    <property type="match status" value="1"/>
</dbReference>
<feature type="compositionally biased region" description="Basic and acidic residues" evidence="1">
    <location>
        <begin position="67"/>
        <end position="81"/>
    </location>
</feature>
<evidence type="ECO:0000313" key="4">
    <source>
        <dbReference type="Proteomes" id="UP000197424"/>
    </source>
</evidence>
<evidence type="ECO:0000256" key="2">
    <source>
        <dbReference type="SAM" id="SignalP"/>
    </source>
</evidence>
<name>A0A248LIF7_9NEIS</name>
<feature type="signal peptide" evidence="2">
    <location>
        <begin position="1"/>
        <end position="23"/>
    </location>
</feature>
<dbReference type="RefSeq" id="WP_012696804.1">
    <property type="nucleotide sequence ID" value="NZ_CP022115.1"/>
</dbReference>
<dbReference type="OrthoDB" id="6433631at2"/>
<reference evidence="4" key="1">
    <citation type="submission" date="2017-06" db="EMBL/GenBank/DDBJ databases">
        <title>Whole genome sequence of Laribacter hongkongensis LHGZ1.</title>
        <authorList>
            <person name="Chen D."/>
            <person name="Wu H."/>
            <person name="Chen J."/>
        </authorList>
    </citation>
    <scope>NUCLEOTIDE SEQUENCE [LARGE SCALE GENOMIC DNA]</scope>
    <source>
        <strain evidence="4">LHGZ1</strain>
    </source>
</reference>
<feature type="compositionally biased region" description="Basic and acidic residues" evidence="1">
    <location>
        <begin position="28"/>
        <end position="41"/>
    </location>
</feature>
<dbReference type="Gene3D" id="3.10.450.160">
    <property type="entry name" value="inner membrane protein cigr"/>
    <property type="match status" value="1"/>
</dbReference>
<protein>
    <submittedName>
        <fullName evidence="3">Membrane protein</fullName>
    </submittedName>
</protein>
<dbReference type="OMA" id="PGYEWRR"/>
<keyword evidence="2" id="KW-0732">Signal</keyword>
<dbReference type="Proteomes" id="UP000197424">
    <property type="component" value="Chromosome"/>
</dbReference>
<dbReference type="AlphaFoldDB" id="A0A248LIF7"/>
<evidence type="ECO:0000256" key="1">
    <source>
        <dbReference type="SAM" id="MobiDB-lite"/>
    </source>
</evidence>
<evidence type="ECO:0000313" key="3">
    <source>
        <dbReference type="EMBL" id="ASJ24432.1"/>
    </source>
</evidence>
<gene>
    <name evidence="3" type="ORF">LHGZ1_1601</name>
</gene>
<feature type="chain" id="PRO_5011477117" evidence="2">
    <location>
        <begin position="24"/>
        <end position="173"/>
    </location>
</feature>
<dbReference type="EMBL" id="CP022115">
    <property type="protein sequence ID" value="ASJ24432.1"/>
    <property type="molecule type" value="Genomic_DNA"/>
</dbReference>